<dbReference type="InterPro" id="IPR050204">
    <property type="entry name" value="AraC_XylS_family_regulators"/>
</dbReference>
<accession>A0AAU7XBA4</accession>
<dbReference type="KEGG" id="mflg:ABS361_18165"/>
<reference evidence="5" key="1">
    <citation type="submission" date="2024-06" db="EMBL/GenBank/DDBJ databases">
        <title>Methylostella associata gen. nov., sp. nov., a novel Ancalomicrobiaceae-affiliated facultatively methylotrophic bacteria that feed on methanotrophs of the genus Methylococcus.</title>
        <authorList>
            <person name="Saltykova V."/>
            <person name="Danilova O.V."/>
            <person name="Oshkin I.Y."/>
            <person name="Belova S.E."/>
            <person name="Pimenov N.V."/>
            <person name="Dedysh S.N."/>
        </authorList>
    </citation>
    <scope>NUCLEOTIDE SEQUENCE</scope>
    <source>
        <strain evidence="5">S20</strain>
    </source>
</reference>
<dbReference type="AlphaFoldDB" id="A0AAU7XBA4"/>
<keyword evidence="2" id="KW-0238">DNA-binding</keyword>
<evidence type="ECO:0000256" key="3">
    <source>
        <dbReference type="ARBA" id="ARBA00023163"/>
    </source>
</evidence>
<keyword evidence="1" id="KW-0805">Transcription regulation</keyword>
<evidence type="ECO:0000259" key="4">
    <source>
        <dbReference type="PROSITE" id="PS01124"/>
    </source>
</evidence>
<evidence type="ECO:0000256" key="2">
    <source>
        <dbReference type="ARBA" id="ARBA00023125"/>
    </source>
</evidence>
<feature type="domain" description="HTH araC/xylS-type" evidence="4">
    <location>
        <begin position="59"/>
        <end position="156"/>
    </location>
</feature>
<dbReference type="InterPro" id="IPR018062">
    <property type="entry name" value="HTH_AraC-typ_CS"/>
</dbReference>
<dbReference type="InterPro" id="IPR018060">
    <property type="entry name" value="HTH_AraC"/>
</dbReference>
<organism evidence="5">
    <name type="scientific">Methyloraptor flagellatus</name>
    <dbReference type="NCBI Taxonomy" id="3162530"/>
    <lineage>
        <taxon>Bacteria</taxon>
        <taxon>Pseudomonadati</taxon>
        <taxon>Pseudomonadota</taxon>
        <taxon>Alphaproteobacteria</taxon>
        <taxon>Hyphomicrobiales</taxon>
        <taxon>Ancalomicrobiaceae</taxon>
        <taxon>Methyloraptor</taxon>
    </lineage>
</organism>
<evidence type="ECO:0000313" key="5">
    <source>
        <dbReference type="EMBL" id="XBY43963.1"/>
    </source>
</evidence>
<dbReference type="SUPFAM" id="SSF46689">
    <property type="entry name" value="Homeodomain-like"/>
    <property type="match status" value="2"/>
</dbReference>
<dbReference type="PROSITE" id="PS00041">
    <property type="entry name" value="HTH_ARAC_FAMILY_1"/>
    <property type="match status" value="1"/>
</dbReference>
<dbReference type="Pfam" id="PF12833">
    <property type="entry name" value="HTH_18"/>
    <property type="match status" value="1"/>
</dbReference>
<dbReference type="GO" id="GO:0043565">
    <property type="term" value="F:sequence-specific DNA binding"/>
    <property type="evidence" value="ECO:0007669"/>
    <property type="project" value="InterPro"/>
</dbReference>
<dbReference type="RefSeq" id="WP_407049059.1">
    <property type="nucleotide sequence ID" value="NZ_CP158568.1"/>
</dbReference>
<name>A0AAU7XBA4_9HYPH</name>
<keyword evidence="3" id="KW-0804">Transcription</keyword>
<protein>
    <submittedName>
        <fullName evidence="5">AraC family transcriptional regulator</fullName>
    </submittedName>
</protein>
<sequence length="158" mass="17261">MIGDAALAARFDRAHALGQDRDADPMALEEALIAVLSLVGRRHMSRDPFERGGATPWIVRARHRIDAAPAEPVTLADLAAEAGVSRFQLLRGFAREVGATPHAYLLQRRVALARRLVTLGRPLADIAYEAGFADQAHLTRAFRRQYGLTPGRFRAALG</sequence>
<evidence type="ECO:0000256" key="1">
    <source>
        <dbReference type="ARBA" id="ARBA00023015"/>
    </source>
</evidence>
<dbReference type="SMART" id="SM00342">
    <property type="entry name" value="HTH_ARAC"/>
    <property type="match status" value="1"/>
</dbReference>
<dbReference type="Gene3D" id="1.10.10.60">
    <property type="entry name" value="Homeodomain-like"/>
    <property type="match status" value="2"/>
</dbReference>
<dbReference type="InterPro" id="IPR020449">
    <property type="entry name" value="Tscrpt_reg_AraC-type_HTH"/>
</dbReference>
<dbReference type="PROSITE" id="PS01124">
    <property type="entry name" value="HTH_ARAC_FAMILY_2"/>
    <property type="match status" value="1"/>
</dbReference>
<dbReference type="PRINTS" id="PR00032">
    <property type="entry name" value="HTHARAC"/>
</dbReference>
<dbReference type="EMBL" id="CP158568">
    <property type="protein sequence ID" value="XBY43963.1"/>
    <property type="molecule type" value="Genomic_DNA"/>
</dbReference>
<dbReference type="PANTHER" id="PTHR46796:SF2">
    <property type="entry name" value="TRANSCRIPTIONAL REGULATORY PROTEIN"/>
    <property type="match status" value="1"/>
</dbReference>
<dbReference type="GO" id="GO:0003700">
    <property type="term" value="F:DNA-binding transcription factor activity"/>
    <property type="evidence" value="ECO:0007669"/>
    <property type="project" value="InterPro"/>
</dbReference>
<proteinExistence type="predicted"/>
<gene>
    <name evidence="5" type="ORF">ABS361_18165</name>
</gene>
<dbReference type="InterPro" id="IPR009057">
    <property type="entry name" value="Homeodomain-like_sf"/>
</dbReference>
<dbReference type="PANTHER" id="PTHR46796">
    <property type="entry name" value="HTH-TYPE TRANSCRIPTIONAL ACTIVATOR RHAS-RELATED"/>
    <property type="match status" value="1"/>
</dbReference>